<proteinExistence type="predicted"/>
<dbReference type="Proteomes" id="UP000243924">
    <property type="component" value="Chromosome I"/>
</dbReference>
<name>A0A1H2GQJ3_9GAMM</name>
<keyword evidence="2" id="KW-1185">Reference proteome</keyword>
<accession>A0A1H2GQJ3</accession>
<organism evidence="1 2">
    <name type="scientific">Halopseudomonas salegens</name>
    <dbReference type="NCBI Taxonomy" id="1434072"/>
    <lineage>
        <taxon>Bacteria</taxon>
        <taxon>Pseudomonadati</taxon>
        <taxon>Pseudomonadota</taxon>
        <taxon>Gammaproteobacteria</taxon>
        <taxon>Pseudomonadales</taxon>
        <taxon>Pseudomonadaceae</taxon>
        <taxon>Halopseudomonas</taxon>
    </lineage>
</organism>
<evidence type="ECO:0000313" key="1">
    <source>
        <dbReference type="EMBL" id="SDU21791.1"/>
    </source>
</evidence>
<evidence type="ECO:0000313" key="2">
    <source>
        <dbReference type="Proteomes" id="UP000243924"/>
    </source>
</evidence>
<protein>
    <submittedName>
        <fullName evidence="1">Uncharacterized protein</fullName>
    </submittedName>
</protein>
<dbReference type="RefSeq" id="WP_092387338.1">
    <property type="nucleotide sequence ID" value="NZ_LT629787.1"/>
</dbReference>
<gene>
    <name evidence="1" type="ORF">SAMN05216210_2473</name>
</gene>
<dbReference type="EMBL" id="LT629787">
    <property type="protein sequence ID" value="SDU21791.1"/>
    <property type="molecule type" value="Genomic_DNA"/>
</dbReference>
<dbReference type="AlphaFoldDB" id="A0A1H2GQJ3"/>
<reference evidence="2" key="1">
    <citation type="submission" date="2016-10" db="EMBL/GenBank/DDBJ databases">
        <authorList>
            <person name="Varghese N."/>
            <person name="Submissions S."/>
        </authorList>
    </citation>
    <scope>NUCLEOTIDE SEQUENCE [LARGE SCALE GENOMIC DNA]</scope>
    <source>
        <strain evidence="2">CECT 8338</strain>
    </source>
</reference>
<sequence length="71" mass="7812">MTNDELSDLILSITLEVKDDFQAGAKVTRCKLPEAALADDVIEALDAHFEHYESCTVDDGVLVLVHPEPED</sequence>